<organism evidence="2 3">
    <name type="scientific">Ophiobolus disseminans</name>
    <dbReference type="NCBI Taxonomy" id="1469910"/>
    <lineage>
        <taxon>Eukaryota</taxon>
        <taxon>Fungi</taxon>
        <taxon>Dikarya</taxon>
        <taxon>Ascomycota</taxon>
        <taxon>Pezizomycotina</taxon>
        <taxon>Dothideomycetes</taxon>
        <taxon>Pleosporomycetidae</taxon>
        <taxon>Pleosporales</taxon>
        <taxon>Pleosporineae</taxon>
        <taxon>Phaeosphaeriaceae</taxon>
        <taxon>Ophiobolus</taxon>
    </lineage>
</organism>
<dbReference type="OrthoDB" id="10402442at2759"/>
<evidence type="ECO:0000313" key="2">
    <source>
        <dbReference type="EMBL" id="KAF2818216.1"/>
    </source>
</evidence>
<feature type="compositionally biased region" description="Basic and acidic residues" evidence="1">
    <location>
        <begin position="33"/>
        <end position="45"/>
    </location>
</feature>
<accession>A0A6A6ZB41</accession>
<evidence type="ECO:0000256" key="1">
    <source>
        <dbReference type="SAM" id="MobiDB-lite"/>
    </source>
</evidence>
<keyword evidence="3" id="KW-1185">Reference proteome</keyword>
<dbReference type="EMBL" id="MU006256">
    <property type="protein sequence ID" value="KAF2818216.1"/>
    <property type="molecule type" value="Genomic_DNA"/>
</dbReference>
<sequence length="222" mass="24420">MAQASASTCKAAGNDTTSVVTTEYSNSRTSKQWSRESQHHAPAEDDKNLDCCFGSFPWLMWFFATTTPKKRPDRLSWGCAGPTEPGVVNSPTNKLDQESDTQGLSLTSSSLQEKTAQYWDFYAERALQRALQSEQEDTPSLIQKPALHTLKTPQTTTINVSNVSVPPRRFPDDSQLATSEDPLFPNLDNGVVESKCELGQTFNSKDDCILVTTSTKVFVGTA</sequence>
<proteinExistence type="predicted"/>
<protein>
    <submittedName>
        <fullName evidence="2">Uncharacterized protein</fullName>
    </submittedName>
</protein>
<feature type="compositionally biased region" description="Polar residues" evidence="1">
    <location>
        <begin position="1"/>
        <end position="32"/>
    </location>
</feature>
<feature type="region of interest" description="Disordered" evidence="1">
    <location>
        <begin position="1"/>
        <end position="45"/>
    </location>
</feature>
<dbReference type="Proteomes" id="UP000799424">
    <property type="component" value="Unassembled WGS sequence"/>
</dbReference>
<evidence type="ECO:0000313" key="3">
    <source>
        <dbReference type="Proteomes" id="UP000799424"/>
    </source>
</evidence>
<feature type="region of interest" description="Disordered" evidence="1">
    <location>
        <begin position="79"/>
        <end position="105"/>
    </location>
</feature>
<gene>
    <name evidence="2" type="ORF">CC86DRAFT_414113</name>
</gene>
<name>A0A6A6ZB41_9PLEO</name>
<reference evidence="2" key="1">
    <citation type="journal article" date="2020" name="Stud. Mycol.">
        <title>101 Dothideomycetes genomes: a test case for predicting lifestyles and emergence of pathogens.</title>
        <authorList>
            <person name="Haridas S."/>
            <person name="Albert R."/>
            <person name="Binder M."/>
            <person name="Bloem J."/>
            <person name="Labutti K."/>
            <person name="Salamov A."/>
            <person name="Andreopoulos B."/>
            <person name="Baker S."/>
            <person name="Barry K."/>
            <person name="Bills G."/>
            <person name="Bluhm B."/>
            <person name="Cannon C."/>
            <person name="Castanera R."/>
            <person name="Culley D."/>
            <person name="Daum C."/>
            <person name="Ezra D."/>
            <person name="Gonzalez J."/>
            <person name="Henrissat B."/>
            <person name="Kuo A."/>
            <person name="Liang C."/>
            <person name="Lipzen A."/>
            <person name="Lutzoni F."/>
            <person name="Magnuson J."/>
            <person name="Mondo S."/>
            <person name="Nolan M."/>
            <person name="Ohm R."/>
            <person name="Pangilinan J."/>
            <person name="Park H.-J."/>
            <person name="Ramirez L."/>
            <person name="Alfaro M."/>
            <person name="Sun H."/>
            <person name="Tritt A."/>
            <person name="Yoshinaga Y."/>
            <person name="Zwiers L.-H."/>
            <person name="Turgeon B."/>
            <person name="Goodwin S."/>
            <person name="Spatafora J."/>
            <person name="Crous P."/>
            <person name="Grigoriev I."/>
        </authorList>
    </citation>
    <scope>NUCLEOTIDE SEQUENCE</scope>
    <source>
        <strain evidence="2">CBS 113818</strain>
    </source>
</reference>
<dbReference type="AlphaFoldDB" id="A0A6A6ZB41"/>